<dbReference type="GO" id="GO:0016491">
    <property type="term" value="F:oxidoreductase activity"/>
    <property type="evidence" value="ECO:0007669"/>
    <property type="project" value="UniProtKB-KW"/>
</dbReference>
<evidence type="ECO:0000256" key="1">
    <source>
        <dbReference type="ARBA" id="ARBA00023002"/>
    </source>
</evidence>
<feature type="domain" description="Gfo/Idh/MocA-like oxidoreductase N-terminal" evidence="3">
    <location>
        <begin position="90"/>
        <end position="203"/>
    </location>
</feature>
<dbReference type="InterPro" id="IPR036291">
    <property type="entry name" value="NAD(P)-bd_dom_sf"/>
</dbReference>
<dbReference type="EMBL" id="VWZO01015723">
    <property type="protein sequence ID" value="NXH18775.1"/>
    <property type="molecule type" value="Genomic_DNA"/>
</dbReference>
<name>A0A7K9I0P3_9PICI</name>
<dbReference type="SUPFAM" id="SSF51735">
    <property type="entry name" value="NAD(P)-binding Rossmann-fold domains"/>
    <property type="match status" value="1"/>
</dbReference>
<dbReference type="Pfam" id="PF02894">
    <property type="entry name" value="GFO_IDH_MocA_C"/>
    <property type="match status" value="1"/>
</dbReference>
<dbReference type="Gene3D" id="3.30.360.10">
    <property type="entry name" value="Dihydrodipicolinate Reductase, domain 2"/>
    <property type="match status" value="1"/>
</dbReference>
<feature type="non-terminal residue" evidence="5">
    <location>
        <position position="1"/>
    </location>
</feature>
<feature type="compositionally biased region" description="Pro residues" evidence="2">
    <location>
        <begin position="1"/>
        <end position="15"/>
    </location>
</feature>
<reference evidence="5 6" key="1">
    <citation type="submission" date="2019-09" db="EMBL/GenBank/DDBJ databases">
        <title>Bird 10,000 Genomes (B10K) Project - Family phase.</title>
        <authorList>
            <person name="Zhang G."/>
        </authorList>
    </citation>
    <scope>NUCLEOTIDE SEQUENCE [LARGE SCALE GENOMIC DNA]</scope>
    <source>
        <strain evidence="5">B10K-DU-001-16</strain>
        <tissue evidence="5">Muscle</tissue>
    </source>
</reference>
<dbReference type="GO" id="GO:0005737">
    <property type="term" value="C:cytoplasm"/>
    <property type="evidence" value="ECO:0007669"/>
    <property type="project" value="TreeGrafter"/>
</dbReference>
<dbReference type="OrthoDB" id="64915at2759"/>
<dbReference type="GO" id="GO:0000166">
    <property type="term" value="F:nucleotide binding"/>
    <property type="evidence" value="ECO:0007669"/>
    <property type="project" value="InterPro"/>
</dbReference>
<dbReference type="AlphaFoldDB" id="A0A7K9I0P3"/>
<dbReference type="Pfam" id="PF01408">
    <property type="entry name" value="GFO_IDH_MocA"/>
    <property type="match status" value="1"/>
</dbReference>
<dbReference type="InterPro" id="IPR000683">
    <property type="entry name" value="Gfo/Idh/MocA-like_OxRdtase_N"/>
</dbReference>
<feature type="non-terminal residue" evidence="5">
    <location>
        <position position="432"/>
    </location>
</feature>
<feature type="domain" description="Gfo/Idh/MocA-like oxidoreductase C-terminal" evidence="4">
    <location>
        <begin position="253"/>
        <end position="417"/>
    </location>
</feature>
<organism evidence="5 6">
    <name type="scientific">Bucco capensis</name>
    <name type="common">collared puffbird</name>
    <dbReference type="NCBI Taxonomy" id="135168"/>
    <lineage>
        <taxon>Eukaryota</taxon>
        <taxon>Metazoa</taxon>
        <taxon>Chordata</taxon>
        <taxon>Craniata</taxon>
        <taxon>Vertebrata</taxon>
        <taxon>Euteleostomi</taxon>
        <taxon>Archelosauria</taxon>
        <taxon>Archosauria</taxon>
        <taxon>Dinosauria</taxon>
        <taxon>Saurischia</taxon>
        <taxon>Theropoda</taxon>
        <taxon>Coelurosauria</taxon>
        <taxon>Aves</taxon>
        <taxon>Neognathae</taxon>
        <taxon>Neoaves</taxon>
        <taxon>Telluraves</taxon>
        <taxon>Coraciimorphae</taxon>
        <taxon>Piciformes</taxon>
        <taxon>Bucconidae</taxon>
        <taxon>Bucco</taxon>
    </lineage>
</organism>
<evidence type="ECO:0000256" key="2">
    <source>
        <dbReference type="SAM" id="MobiDB-lite"/>
    </source>
</evidence>
<sequence>MVPSPPSNHKPPLPQQPITSSSPASMAIPREELMPSTSASCPSALSPFHSRITPTPSKAAHRGGVHRGGAPEASDGLALASRHSSRIGLALLGVGLLDQALFQSLLEENSCCLLYIVEDQLEEVECAFSPEFLAGTRVLRQQDADVALNDQRVSGAIICSPPGEASEIVIDALRAGKGVFCERLPSLDRQGAAACFDEADRCGRPLVCGFYKRFDPALQFLYKKVHESQALGRIHRISAVSSIYPAASLSFLKTSGGIFYHAAVQDIALVTWLLGESAPDKIFSLGQAFCADVAQLKDADTVAISMQFPSGALVTLEVSQHCTRSCEQRLQVHGSEGTLGMDNQNPLGITEHGTSVPICAQSHAGRYRDAHRQQFQHFLRTLRGEEAPVITKEQLLWAMQVAAAAEQSWRDGSAVDLRGAALQPAVVKTEVP</sequence>
<gene>
    <name evidence="5" type="primary">Tp73as1</name>
    <name evidence="5" type="ORF">BUCCAP_R15684</name>
</gene>
<comment type="caution">
    <text evidence="5">The sequence shown here is derived from an EMBL/GenBank/DDBJ whole genome shotgun (WGS) entry which is preliminary data.</text>
</comment>
<dbReference type="InterPro" id="IPR004104">
    <property type="entry name" value="Gfo/Idh/MocA-like_OxRdtase_C"/>
</dbReference>
<evidence type="ECO:0000259" key="3">
    <source>
        <dbReference type="Pfam" id="PF01408"/>
    </source>
</evidence>
<feature type="region of interest" description="Disordered" evidence="2">
    <location>
        <begin position="1"/>
        <end position="77"/>
    </location>
</feature>
<dbReference type="PANTHER" id="PTHR42840">
    <property type="entry name" value="NAD(P)-BINDING ROSSMANN-FOLD SUPERFAMILY PROTEIN-RELATED"/>
    <property type="match status" value="1"/>
</dbReference>
<dbReference type="SUPFAM" id="SSF55347">
    <property type="entry name" value="Glyceraldehyde-3-phosphate dehydrogenase-like, C-terminal domain"/>
    <property type="match status" value="1"/>
</dbReference>
<proteinExistence type="predicted"/>
<dbReference type="Proteomes" id="UP000534107">
    <property type="component" value="Unassembled WGS sequence"/>
</dbReference>
<dbReference type="Gene3D" id="3.40.50.720">
    <property type="entry name" value="NAD(P)-binding Rossmann-like Domain"/>
    <property type="match status" value="1"/>
</dbReference>
<dbReference type="PANTHER" id="PTHR42840:SF3">
    <property type="entry name" value="BINDING ROSSMANN FOLD OXIDOREDUCTASE, PUTATIVE (AFU_ORTHOLOGUE AFUA_2G10240)-RELATED"/>
    <property type="match status" value="1"/>
</dbReference>
<dbReference type="GO" id="GO:0006740">
    <property type="term" value="P:NADPH regeneration"/>
    <property type="evidence" value="ECO:0007669"/>
    <property type="project" value="TreeGrafter"/>
</dbReference>
<evidence type="ECO:0000313" key="6">
    <source>
        <dbReference type="Proteomes" id="UP000534107"/>
    </source>
</evidence>
<evidence type="ECO:0000259" key="4">
    <source>
        <dbReference type="Pfam" id="PF02894"/>
    </source>
</evidence>
<evidence type="ECO:0000313" key="5">
    <source>
        <dbReference type="EMBL" id="NXH18775.1"/>
    </source>
</evidence>
<keyword evidence="1" id="KW-0560">Oxidoreductase</keyword>
<keyword evidence="6" id="KW-1185">Reference proteome</keyword>
<protein>
    <submittedName>
        <fullName evidence="5">T73AS protein</fullName>
    </submittedName>
</protein>
<accession>A0A7K9I0P3</accession>